<accession>A0A0E3BRL3</accession>
<comment type="caution">
    <text evidence="1">The sequence shown here is derived from an EMBL/GenBank/DDBJ whole genome shotgun (WGS) entry which is preliminary data.</text>
</comment>
<evidence type="ECO:0000313" key="1">
    <source>
        <dbReference type="EMBL" id="KGH08302.1"/>
    </source>
</evidence>
<organism evidence="1 2">
    <name type="scientific">Comamonas thiooxydans</name>
    <dbReference type="NCBI Taxonomy" id="363952"/>
    <lineage>
        <taxon>Bacteria</taxon>
        <taxon>Pseudomonadati</taxon>
        <taxon>Pseudomonadota</taxon>
        <taxon>Betaproteobacteria</taxon>
        <taxon>Burkholderiales</taxon>
        <taxon>Comamonadaceae</taxon>
        <taxon>Comamonas</taxon>
    </lineage>
</organism>
<dbReference type="RefSeq" id="WP_034396704.1">
    <property type="nucleotide sequence ID" value="NZ_AWTO01000200.1"/>
</dbReference>
<dbReference type="PATRIC" id="fig|285.48.peg.3461"/>
<proteinExistence type="predicted"/>
<name>A0A0E3BRL3_9BURK</name>
<gene>
    <name evidence="1" type="ORF">P608_18195</name>
</gene>
<evidence type="ECO:0000313" key="2">
    <source>
        <dbReference type="Proteomes" id="UP000029549"/>
    </source>
</evidence>
<dbReference type="EMBL" id="AWTP01000123">
    <property type="protein sequence ID" value="KGH08302.1"/>
    <property type="molecule type" value="Genomic_DNA"/>
</dbReference>
<protein>
    <submittedName>
        <fullName evidence="1">Uncharacterized protein</fullName>
    </submittedName>
</protein>
<sequence length="89" mass="9795">MKELTAQAVFDEAFKPGRAPRSEAYKQGVLASLRVRIDRLPMVPCPYVDSTAESDAFFAGVEEGRDLSPEDGQPGLLDVYAYLDELEQG</sequence>
<keyword evidence="2" id="KW-1185">Reference proteome</keyword>
<reference evidence="1 2" key="1">
    <citation type="submission" date="2013-09" db="EMBL/GenBank/DDBJ databases">
        <title>High correlation between genotypes and phenotypes of environmental bacteria Comamonas testosteroni strains.</title>
        <authorList>
            <person name="Liu L."/>
            <person name="Zhu W."/>
            <person name="Xia X."/>
            <person name="Xu B."/>
            <person name="Luo M."/>
            <person name="Wang G."/>
        </authorList>
    </citation>
    <scope>NUCLEOTIDE SEQUENCE [LARGE SCALE GENOMIC DNA]</scope>
    <source>
        <strain evidence="1 2">DF2</strain>
    </source>
</reference>
<dbReference type="Proteomes" id="UP000029549">
    <property type="component" value="Unassembled WGS sequence"/>
</dbReference>
<dbReference type="AlphaFoldDB" id="A0A0E3BRL3"/>